<evidence type="ECO:0000313" key="2">
    <source>
        <dbReference type="Proteomes" id="UP001168528"/>
    </source>
</evidence>
<dbReference type="Proteomes" id="UP001168528">
    <property type="component" value="Unassembled WGS sequence"/>
</dbReference>
<gene>
    <name evidence="1" type="ORF">Q0590_36745</name>
</gene>
<proteinExistence type="predicted"/>
<protein>
    <submittedName>
        <fullName evidence="1">Uncharacterized protein</fullName>
    </submittedName>
</protein>
<organism evidence="1 2">
    <name type="scientific">Rhodocytophaga aerolata</name>
    <dbReference type="NCBI Taxonomy" id="455078"/>
    <lineage>
        <taxon>Bacteria</taxon>
        <taxon>Pseudomonadati</taxon>
        <taxon>Bacteroidota</taxon>
        <taxon>Cytophagia</taxon>
        <taxon>Cytophagales</taxon>
        <taxon>Rhodocytophagaceae</taxon>
        <taxon>Rhodocytophaga</taxon>
    </lineage>
</organism>
<comment type="caution">
    <text evidence="1">The sequence shown here is derived from an EMBL/GenBank/DDBJ whole genome shotgun (WGS) entry which is preliminary data.</text>
</comment>
<name>A0ABT8RIE1_9BACT</name>
<accession>A0ABT8RIE1</accession>
<evidence type="ECO:0000313" key="1">
    <source>
        <dbReference type="EMBL" id="MDO1451876.1"/>
    </source>
</evidence>
<reference evidence="1" key="1">
    <citation type="submission" date="2023-07" db="EMBL/GenBank/DDBJ databases">
        <title>The genome sequence of Rhodocytophaga aerolata KACC 12507.</title>
        <authorList>
            <person name="Zhang X."/>
        </authorList>
    </citation>
    <scope>NUCLEOTIDE SEQUENCE</scope>
    <source>
        <strain evidence="1">KACC 12507</strain>
    </source>
</reference>
<dbReference type="RefSeq" id="WP_302042671.1">
    <property type="nucleotide sequence ID" value="NZ_JAUKPO010000108.1"/>
</dbReference>
<dbReference type="EMBL" id="JAUKPO010000108">
    <property type="protein sequence ID" value="MDO1451876.1"/>
    <property type="molecule type" value="Genomic_DNA"/>
</dbReference>
<sequence>MWPLQDITIYYQGGELYDAPDSPFGKIIRFIADFYHNKLNGYKPPKTARICIHFAKENPYKEPIYFGAICLYGNRIDEDKYRRLEYKQQLTYILDLLHSTVMELADKKGWDRKVFENAYQNIVSNDFKFLKFYPIKLSRDRRYSAQAFIEKTEDKSFLNLLLTHNQTSRQIQIVEKRNWYWFDSIYALGADCKWIDKHSFGYIDKKANKHVFYSITDDEVISNIVFENNF</sequence>
<keyword evidence="2" id="KW-1185">Reference proteome</keyword>